<dbReference type="EMBL" id="JAPDFW010000011">
    <property type="protein sequence ID" value="KAJ5080378.1"/>
    <property type="molecule type" value="Genomic_DNA"/>
</dbReference>
<dbReference type="InterPro" id="IPR043127">
    <property type="entry name" value="Sec-1-like_dom3a"/>
</dbReference>
<dbReference type="Proteomes" id="UP001149090">
    <property type="component" value="Unassembled WGS sequence"/>
</dbReference>
<dbReference type="InterPro" id="IPR027482">
    <property type="entry name" value="Sec1-like_dom2"/>
</dbReference>
<dbReference type="Gene3D" id="1.25.40.850">
    <property type="match status" value="1"/>
</dbReference>
<keyword evidence="4" id="KW-1185">Reference proteome</keyword>
<dbReference type="InterPro" id="IPR043154">
    <property type="entry name" value="Sec-1-like_dom1"/>
</dbReference>
<proteinExistence type="inferred from homology"/>
<comment type="similarity">
    <text evidence="1">Belongs to the STXBP/unc-18/SEC1 family.</text>
</comment>
<evidence type="ECO:0000313" key="3">
    <source>
        <dbReference type="EMBL" id="KAJ5080378.1"/>
    </source>
</evidence>
<dbReference type="OMA" id="WYDEDEH"/>
<dbReference type="Gene3D" id="3.40.50.2060">
    <property type="match status" value="1"/>
</dbReference>
<dbReference type="SUPFAM" id="SSF56815">
    <property type="entry name" value="Sec1/munc18-like (SM) proteins"/>
    <property type="match status" value="1"/>
</dbReference>
<dbReference type="OrthoDB" id="10262287at2759"/>
<accession>A0A9Q0LZP5</accession>
<reference evidence="3" key="1">
    <citation type="submission" date="2022-10" db="EMBL/GenBank/DDBJ databases">
        <title>Novel sulphate-reducing endosymbionts in the free-living metamonad Anaeramoeba.</title>
        <authorList>
            <person name="Jerlstrom-Hultqvist J."/>
            <person name="Cepicka I."/>
            <person name="Gallot-Lavallee L."/>
            <person name="Salas-Leiva D."/>
            <person name="Curtis B.A."/>
            <person name="Zahonova K."/>
            <person name="Pipaliya S."/>
            <person name="Dacks J."/>
            <person name="Roger A.J."/>
        </authorList>
    </citation>
    <scope>NUCLEOTIDE SEQUENCE</scope>
    <source>
        <strain evidence="3">BMAN</strain>
    </source>
</reference>
<feature type="compositionally biased region" description="Low complexity" evidence="2">
    <location>
        <begin position="559"/>
        <end position="571"/>
    </location>
</feature>
<dbReference type="PIRSF" id="PIRSF005715">
    <property type="entry name" value="VPS45_Sec1"/>
    <property type="match status" value="1"/>
</dbReference>
<dbReference type="PANTHER" id="PTHR11679">
    <property type="entry name" value="VESICLE PROTEIN SORTING-ASSOCIATED"/>
    <property type="match status" value="1"/>
</dbReference>
<dbReference type="AlphaFoldDB" id="A0A9Q0LZP5"/>
<dbReference type="Gene3D" id="3.40.50.1910">
    <property type="match status" value="1"/>
</dbReference>
<evidence type="ECO:0000256" key="1">
    <source>
        <dbReference type="ARBA" id="ARBA00009884"/>
    </source>
</evidence>
<dbReference type="InterPro" id="IPR043155">
    <property type="entry name" value="VPS33_dom3b"/>
</dbReference>
<sequence length="653" mass="76682">MTAPVNLENPKILKDIGKIREEMYDQFVRIISRDEGKKTMIFDEELLIPLSLIVKPEVLRANGVEKIASLKTPPQKNDMKIFIFLVRPKMDLMLQIERYVKFYDMDEDQNRKQFFVYFVPRKTEICENILAQRGVKGGLVIREFKMDIVPLDEDLLSMEFEESFKEIIEGDITSLYDIATAIHKIQRFFGLIPNVTSIGKNAKAVSEILERLRYESIIDESLEPKIQNLVIIDRTADMLTPMATQLTYEGLVDELFGINHSFIDLEPEYLGKKGKEKEKYPLNSNDLVFEEIRDLNMGEVMSFLQNKAKYISESYDSRHQAKTIHEMRDFIRKLPTLQQEHHSLELHFKIAEEIINRTLSKQTFVSRMETEINLLTESTSALEMIQEMIWREEPIVNVLRLLCMESIVNNGLKPKDFDLVRRDILQAYGYKYIFTLDKMEEQHMLNKEDPLIKKNKKKMFRFTFPFLRKELNLANDNFLETGDITSVFSGYAPLSIRLIQRHLERPPQFYNQNPFDFLKDAPFYFLRQIPEKKERFYYNLKDTKTNPERRESINTNINTNSISNANLSTNIRDNEDKNQDFDENLDQELNTEKEEQQKSICLVFFVGGVTFAEISSLRILSQMENSRFEYVVATTRLVNGNTMLNDFIESLND</sequence>
<dbReference type="Pfam" id="PF00995">
    <property type="entry name" value="Sec1"/>
    <property type="match status" value="1"/>
</dbReference>
<feature type="region of interest" description="Disordered" evidence="2">
    <location>
        <begin position="559"/>
        <end position="578"/>
    </location>
</feature>
<name>A0A9Q0LZP5_ANAIG</name>
<dbReference type="InterPro" id="IPR036045">
    <property type="entry name" value="Sec1-like_sf"/>
</dbReference>
<dbReference type="InterPro" id="IPR001619">
    <property type="entry name" value="Sec1-like"/>
</dbReference>
<protein>
    <submittedName>
        <fullName evidence="3">Vacuolar protein sorting-associated protein 33a</fullName>
    </submittedName>
</protein>
<evidence type="ECO:0000256" key="2">
    <source>
        <dbReference type="SAM" id="MobiDB-lite"/>
    </source>
</evidence>
<organism evidence="3 4">
    <name type="scientific">Anaeramoeba ignava</name>
    <name type="common">Anaerobic marine amoeba</name>
    <dbReference type="NCBI Taxonomy" id="1746090"/>
    <lineage>
        <taxon>Eukaryota</taxon>
        <taxon>Metamonada</taxon>
        <taxon>Anaeramoebidae</taxon>
        <taxon>Anaeramoeba</taxon>
    </lineage>
</organism>
<dbReference type="Gene3D" id="3.90.830.10">
    <property type="entry name" value="Syntaxin Binding Protein 1, Chain A, domain 2"/>
    <property type="match status" value="1"/>
</dbReference>
<dbReference type="GO" id="GO:0016192">
    <property type="term" value="P:vesicle-mediated transport"/>
    <property type="evidence" value="ECO:0007669"/>
    <property type="project" value="InterPro"/>
</dbReference>
<evidence type="ECO:0000313" key="4">
    <source>
        <dbReference type="Proteomes" id="UP001149090"/>
    </source>
</evidence>
<gene>
    <name evidence="3" type="ORF">M0811_03863</name>
</gene>
<comment type="caution">
    <text evidence="3">The sequence shown here is derived from an EMBL/GenBank/DDBJ whole genome shotgun (WGS) entry which is preliminary data.</text>
</comment>